<evidence type="ECO:0000256" key="3">
    <source>
        <dbReference type="ARBA" id="ARBA00023125"/>
    </source>
</evidence>
<keyword evidence="3" id="KW-0238">DNA-binding</keyword>
<dbReference type="InterPro" id="IPR011598">
    <property type="entry name" value="bHLH_dom"/>
</dbReference>
<evidence type="ECO:0000256" key="2">
    <source>
        <dbReference type="ARBA" id="ARBA00023015"/>
    </source>
</evidence>
<dbReference type="EMBL" id="CAUOFW020004273">
    <property type="protein sequence ID" value="CAK9164722.1"/>
    <property type="molecule type" value="Genomic_DNA"/>
</dbReference>
<evidence type="ECO:0000313" key="8">
    <source>
        <dbReference type="EMBL" id="CAK9164722.1"/>
    </source>
</evidence>
<organism evidence="8 9">
    <name type="scientific">Ilex paraguariensis</name>
    <name type="common">yerba mate</name>
    <dbReference type="NCBI Taxonomy" id="185542"/>
    <lineage>
        <taxon>Eukaryota</taxon>
        <taxon>Viridiplantae</taxon>
        <taxon>Streptophyta</taxon>
        <taxon>Embryophyta</taxon>
        <taxon>Tracheophyta</taxon>
        <taxon>Spermatophyta</taxon>
        <taxon>Magnoliopsida</taxon>
        <taxon>eudicotyledons</taxon>
        <taxon>Gunneridae</taxon>
        <taxon>Pentapetalae</taxon>
        <taxon>asterids</taxon>
        <taxon>campanulids</taxon>
        <taxon>Aquifoliales</taxon>
        <taxon>Aquifoliaceae</taxon>
        <taxon>Ilex</taxon>
    </lineage>
</organism>
<feature type="region of interest" description="Disordered" evidence="6">
    <location>
        <begin position="30"/>
        <end position="53"/>
    </location>
</feature>
<accession>A0ABC8T5M3</accession>
<dbReference type="SUPFAM" id="SSF47459">
    <property type="entry name" value="HLH, helix-loop-helix DNA-binding domain"/>
    <property type="match status" value="1"/>
</dbReference>
<dbReference type="PROSITE" id="PS50888">
    <property type="entry name" value="BHLH"/>
    <property type="match status" value="1"/>
</dbReference>
<reference evidence="8 9" key="1">
    <citation type="submission" date="2024-02" db="EMBL/GenBank/DDBJ databases">
        <authorList>
            <person name="Vignale AGUSTIN F."/>
            <person name="Sosa J E."/>
            <person name="Modenutti C."/>
        </authorList>
    </citation>
    <scope>NUCLEOTIDE SEQUENCE [LARGE SCALE GENOMIC DNA]</scope>
</reference>
<evidence type="ECO:0000259" key="7">
    <source>
        <dbReference type="PROSITE" id="PS50888"/>
    </source>
</evidence>
<dbReference type="GO" id="GO:0005634">
    <property type="term" value="C:nucleus"/>
    <property type="evidence" value="ECO:0007669"/>
    <property type="project" value="UniProtKB-SubCell"/>
</dbReference>
<comment type="subcellular location">
    <subcellularLocation>
        <location evidence="1">Nucleus</location>
    </subcellularLocation>
</comment>
<feature type="compositionally biased region" description="Polar residues" evidence="6">
    <location>
        <begin position="30"/>
        <end position="44"/>
    </location>
</feature>
<dbReference type="InterPro" id="IPR015660">
    <property type="entry name" value="MASH1/Ascl1a-like"/>
</dbReference>
<dbReference type="PANTHER" id="PTHR13935">
    <property type="entry name" value="ACHAETE-SCUTE TRANSCRIPTION FACTOR-RELATED"/>
    <property type="match status" value="1"/>
</dbReference>
<evidence type="ECO:0000256" key="4">
    <source>
        <dbReference type="ARBA" id="ARBA00023163"/>
    </source>
</evidence>
<dbReference type="InterPro" id="IPR036638">
    <property type="entry name" value="HLH_DNA-bd_sf"/>
</dbReference>
<gene>
    <name evidence="8" type="ORF">ILEXP_LOCUS33867</name>
</gene>
<evidence type="ECO:0000256" key="1">
    <source>
        <dbReference type="ARBA" id="ARBA00004123"/>
    </source>
</evidence>
<dbReference type="AlphaFoldDB" id="A0ABC8T5M3"/>
<protein>
    <recommendedName>
        <fullName evidence="7">BHLH domain-containing protein</fullName>
    </recommendedName>
</protein>
<sequence>MLPFQQSDELVFQIPSNPDQIQQNLSTIGHDSVGSSDLNNSNMEESLRTDENTNDHVKKKRIMHRDIERKRREEMNSLYASLRSLLPLEYIKVETGRRSTSDHIHETLNYIKHMERNIKELGIKRDKLNKMFNTNDVDNGNESSNSGSPVCVNLSPCSGGLEVLISCDFKEDDFPISRVLEVLLEEGFTVFSCISTKANEKLLHTIHSEVSDLSCVDLSALKQKLTVVSNVE</sequence>
<evidence type="ECO:0000256" key="5">
    <source>
        <dbReference type="ARBA" id="ARBA00023242"/>
    </source>
</evidence>
<dbReference type="CDD" id="cd18914">
    <property type="entry name" value="bHLH_AtORG2_like"/>
    <property type="match status" value="1"/>
</dbReference>
<dbReference type="SMART" id="SM00353">
    <property type="entry name" value="HLH"/>
    <property type="match status" value="1"/>
</dbReference>
<keyword evidence="5" id="KW-0539">Nucleus</keyword>
<keyword evidence="2" id="KW-0805">Transcription regulation</keyword>
<dbReference type="PANTHER" id="PTHR13935:SF106">
    <property type="entry name" value="ACHAETE-SCUTE COMPLEX PROTEIN T5-RELATED"/>
    <property type="match status" value="1"/>
</dbReference>
<dbReference type="Gene3D" id="4.10.280.10">
    <property type="entry name" value="Helix-loop-helix DNA-binding domain"/>
    <property type="match status" value="1"/>
</dbReference>
<feature type="domain" description="BHLH" evidence="7">
    <location>
        <begin position="59"/>
        <end position="114"/>
    </location>
</feature>
<dbReference type="GO" id="GO:0006355">
    <property type="term" value="P:regulation of DNA-templated transcription"/>
    <property type="evidence" value="ECO:0007669"/>
    <property type="project" value="UniProtKB-ARBA"/>
</dbReference>
<keyword evidence="9" id="KW-1185">Reference proteome</keyword>
<dbReference type="Pfam" id="PF00010">
    <property type="entry name" value="HLH"/>
    <property type="match status" value="1"/>
</dbReference>
<dbReference type="GO" id="GO:0003677">
    <property type="term" value="F:DNA binding"/>
    <property type="evidence" value="ECO:0007669"/>
    <property type="project" value="UniProtKB-KW"/>
</dbReference>
<evidence type="ECO:0000313" key="9">
    <source>
        <dbReference type="Proteomes" id="UP001642360"/>
    </source>
</evidence>
<evidence type="ECO:0000256" key="6">
    <source>
        <dbReference type="SAM" id="MobiDB-lite"/>
    </source>
</evidence>
<keyword evidence="4" id="KW-0804">Transcription</keyword>
<name>A0ABC8T5M3_9AQUA</name>
<proteinExistence type="predicted"/>
<dbReference type="Proteomes" id="UP001642360">
    <property type="component" value="Unassembled WGS sequence"/>
</dbReference>
<comment type="caution">
    <text evidence="8">The sequence shown here is derived from an EMBL/GenBank/DDBJ whole genome shotgun (WGS) entry which is preliminary data.</text>
</comment>